<gene>
    <name evidence="1" type="ORF">IVIADoCa7_44</name>
</gene>
<organism evidence="1 2">
    <name type="scientific">Xanthomonas phage vB_Xar_IVIA-DoCa7</name>
    <dbReference type="NCBI Taxonomy" id="2975534"/>
    <lineage>
        <taxon>Viruses</taxon>
        <taxon>Duplodnaviria</taxon>
        <taxon>Heunggongvirae</taxon>
        <taxon>Uroviricota</taxon>
        <taxon>Caudoviricetes</taxon>
        <taxon>Autographivirales</taxon>
        <taxon>Autonotataviridae</taxon>
        <taxon>Paternavirus</taxon>
        <taxon>Paternavirus doca7</taxon>
    </lineage>
</organism>
<protein>
    <recommendedName>
        <fullName evidence="3">DUF4926 domain-containing protein</fullName>
    </recommendedName>
</protein>
<proteinExistence type="predicted"/>
<evidence type="ECO:0008006" key="3">
    <source>
        <dbReference type="Google" id="ProtNLM"/>
    </source>
</evidence>
<accession>A0A9X9JPY9</accession>
<evidence type="ECO:0000313" key="2">
    <source>
        <dbReference type="Proteomes" id="UP001164550"/>
    </source>
</evidence>
<name>A0A9X9JPY9_9CAUD</name>
<keyword evidence="2" id="KW-1185">Reference proteome</keyword>
<reference evidence="1" key="1">
    <citation type="submission" date="2022-07" db="EMBL/GenBank/DDBJ databases">
        <title>Comparative analysis of new lytic phages for the biological control of phytopathogenic Xanthomonas spp.</title>
        <authorList>
            <person name="Domingo-Calap M.L."/>
            <person name="Bernabeu-Gimeno M."/>
            <person name="Aure C.M."/>
            <person name="Marco-Noales E."/>
            <person name="Domingo-Calap P."/>
        </authorList>
    </citation>
    <scope>NUCLEOTIDE SEQUENCE</scope>
</reference>
<evidence type="ECO:0000313" key="1">
    <source>
        <dbReference type="EMBL" id="UYA98870.1"/>
    </source>
</evidence>
<dbReference type="EMBL" id="ON932081">
    <property type="protein sequence ID" value="UYA98870.1"/>
    <property type="molecule type" value="Genomic_DNA"/>
</dbReference>
<dbReference type="Proteomes" id="UP001164550">
    <property type="component" value="Segment"/>
</dbReference>
<sequence>MATAVTPFEPLVRVKTTVARAGFPVGTVGTLIEVTTVPGAETFKVRVRVSDDVRGNFDLELLSTEVEAV</sequence>